<feature type="domain" description="Polysaccharide export protein N-terminal" evidence="3">
    <location>
        <begin position="43"/>
        <end position="133"/>
    </location>
</feature>
<comment type="caution">
    <text evidence="5">The sequence shown here is derived from an EMBL/GenBank/DDBJ whole genome shotgun (WGS) entry which is preliminary data.</text>
</comment>
<evidence type="ECO:0000313" key="6">
    <source>
        <dbReference type="Proteomes" id="UP000239800"/>
    </source>
</evidence>
<sequence>MRTISRTLLVLLIAATVISCVSKKEIYYMQEVPENLKTVPFENLTIQKGDILNIQVAALNPESVAMFNKTPQTQLGNVETLKYSGYLVDELGEIKVPYIGSIRVTDMSTRELEIKLVEEISPYVNEPVVAVRLVNYKVTVLGEVKNPGTITASEERLTIPQALGYAGDLTINGSREDVVLVRQTEDGYITHNLDLTQDDLYMSPYFYLNQNDMIYVRPNGAKVKSAGFVGNVGAVLGVVSLALTITILLTNN</sequence>
<dbReference type="PROSITE" id="PS51257">
    <property type="entry name" value="PROKAR_LIPOPROTEIN"/>
    <property type="match status" value="1"/>
</dbReference>
<accession>A0A2S7KNP1</accession>
<feature type="domain" description="Soluble ligand binding" evidence="4">
    <location>
        <begin position="137"/>
        <end position="187"/>
    </location>
</feature>
<evidence type="ECO:0000313" key="5">
    <source>
        <dbReference type="EMBL" id="PQB04246.1"/>
    </source>
</evidence>
<dbReference type="Proteomes" id="UP000239800">
    <property type="component" value="Unassembled WGS sequence"/>
</dbReference>
<reference evidence="5 6" key="1">
    <citation type="submission" date="2016-11" db="EMBL/GenBank/DDBJ databases">
        <title>Trade-off between light-utilization and light-protection in marine flavobacteria.</title>
        <authorList>
            <person name="Kumagai Y."/>
        </authorList>
    </citation>
    <scope>NUCLEOTIDE SEQUENCE [LARGE SCALE GENOMIC DNA]</scope>
    <source>
        <strain evidence="5 6">NBRC 107741</strain>
    </source>
</reference>
<dbReference type="PANTHER" id="PTHR33619">
    <property type="entry name" value="POLYSACCHARIDE EXPORT PROTEIN GFCE-RELATED"/>
    <property type="match status" value="1"/>
</dbReference>
<name>A0A2S7KNP1_9FLAO</name>
<proteinExistence type="predicted"/>
<keyword evidence="2" id="KW-0812">Transmembrane</keyword>
<dbReference type="RefSeq" id="WP_104812175.1">
    <property type="nucleotide sequence ID" value="NZ_MQUB01000001.1"/>
</dbReference>
<keyword evidence="1" id="KW-0732">Signal</keyword>
<keyword evidence="2" id="KW-0472">Membrane</keyword>
<protein>
    <submittedName>
        <fullName evidence="5">Uncharacterized protein</fullName>
    </submittedName>
</protein>
<evidence type="ECO:0000256" key="1">
    <source>
        <dbReference type="ARBA" id="ARBA00022729"/>
    </source>
</evidence>
<evidence type="ECO:0000256" key="2">
    <source>
        <dbReference type="SAM" id="Phobius"/>
    </source>
</evidence>
<dbReference type="Gene3D" id="3.10.560.10">
    <property type="entry name" value="Outer membrane lipoprotein wza domain like"/>
    <property type="match status" value="2"/>
</dbReference>
<dbReference type="Pfam" id="PF10531">
    <property type="entry name" value="SLBB"/>
    <property type="match status" value="1"/>
</dbReference>
<gene>
    <name evidence="5" type="ORF">BST85_04505</name>
</gene>
<evidence type="ECO:0000259" key="3">
    <source>
        <dbReference type="Pfam" id="PF02563"/>
    </source>
</evidence>
<dbReference type="PANTHER" id="PTHR33619:SF3">
    <property type="entry name" value="POLYSACCHARIDE EXPORT PROTEIN GFCE-RELATED"/>
    <property type="match status" value="1"/>
</dbReference>
<keyword evidence="2" id="KW-1133">Transmembrane helix</keyword>
<dbReference type="InterPro" id="IPR003715">
    <property type="entry name" value="Poly_export_N"/>
</dbReference>
<dbReference type="EMBL" id="MQUB01000001">
    <property type="protein sequence ID" value="PQB04246.1"/>
    <property type="molecule type" value="Genomic_DNA"/>
</dbReference>
<dbReference type="InterPro" id="IPR019554">
    <property type="entry name" value="Soluble_ligand-bd"/>
</dbReference>
<dbReference type="AlphaFoldDB" id="A0A2S7KNP1"/>
<evidence type="ECO:0000259" key="4">
    <source>
        <dbReference type="Pfam" id="PF10531"/>
    </source>
</evidence>
<dbReference type="Pfam" id="PF02563">
    <property type="entry name" value="Poly_export"/>
    <property type="match status" value="1"/>
</dbReference>
<organism evidence="5 6">
    <name type="scientific">Aureitalea marina</name>
    <dbReference type="NCBI Taxonomy" id="930804"/>
    <lineage>
        <taxon>Bacteria</taxon>
        <taxon>Pseudomonadati</taxon>
        <taxon>Bacteroidota</taxon>
        <taxon>Flavobacteriia</taxon>
        <taxon>Flavobacteriales</taxon>
        <taxon>Flavobacteriaceae</taxon>
        <taxon>Aureitalea</taxon>
    </lineage>
</organism>
<feature type="transmembrane region" description="Helical" evidence="2">
    <location>
        <begin position="228"/>
        <end position="249"/>
    </location>
</feature>
<dbReference type="InterPro" id="IPR049712">
    <property type="entry name" value="Poly_export"/>
</dbReference>
<dbReference type="OrthoDB" id="662756at2"/>
<dbReference type="Gene3D" id="3.30.1950.10">
    <property type="entry name" value="wza like domain"/>
    <property type="match status" value="1"/>
</dbReference>
<dbReference type="GO" id="GO:0015159">
    <property type="term" value="F:polysaccharide transmembrane transporter activity"/>
    <property type="evidence" value="ECO:0007669"/>
    <property type="project" value="InterPro"/>
</dbReference>
<keyword evidence="6" id="KW-1185">Reference proteome</keyword>